<evidence type="ECO:0000313" key="1">
    <source>
        <dbReference type="EMBL" id="KAK9235128.1"/>
    </source>
</evidence>
<dbReference type="EMBL" id="MU971430">
    <property type="protein sequence ID" value="KAK9235128.1"/>
    <property type="molecule type" value="Genomic_DNA"/>
</dbReference>
<accession>A0ACC3SU34</accession>
<sequence length="253" mass="27591">MPPETDALSASLRELQLSFNDPSSNPQHAAHEIAESALPREDRLLQELEQVRSVNASITAVLDAITVAESNLEKVVTTTRNVDSLLNLWMRILSQTEHTQRIIFDPKWEGATKDEQLHQVRLAAMAAQQAQAKAQAERRAQEMAAAAEKQKQADEKKQKRDATLQKRIYGNKLGNGKPSALRTNSSAMPMASNSWSAATTRQTGQPSITSKTTGNSAVPTRQRSVLRSANSNASGSRMNLSRTAGSRTSNSTS</sequence>
<gene>
    <name evidence="1" type="ORF">V1525DRAFT_410932</name>
</gene>
<comment type="caution">
    <text evidence="1">The sequence shown here is derived from an EMBL/GenBank/DDBJ whole genome shotgun (WGS) entry which is preliminary data.</text>
</comment>
<name>A0ACC3SU34_LIPKO</name>
<reference evidence="2" key="1">
    <citation type="journal article" date="2024" name="Front. Bioeng. Biotechnol.">
        <title>Genome-scale model development and genomic sequencing of the oleaginous clade Lipomyces.</title>
        <authorList>
            <person name="Czajka J.J."/>
            <person name="Han Y."/>
            <person name="Kim J."/>
            <person name="Mondo S.J."/>
            <person name="Hofstad B.A."/>
            <person name="Robles A."/>
            <person name="Haridas S."/>
            <person name="Riley R."/>
            <person name="LaButti K."/>
            <person name="Pangilinan J."/>
            <person name="Andreopoulos W."/>
            <person name="Lipzen A."/>
            <person name="Yan J."/>
            <person name="Wang M."/>
            <person name="Ng V."/>
            <person name="Grigoriev I.V."/>
            <person name="Spatafora J.W."/>
            <person name="Magnuson J.K."/>
            <person name="Baker S.E."/>
            <person name="Pomraning K.R."/>
        </authorList>
    </citation>
    <scope>NUCLEOTIDE SEQUENCE [LARGE SCALE GENOMIC DNA]</scope>
    <source>
        <strain evidence="2">CBS 7786</strain>
    </source>
</reference>
<evidence type="ECO:0000313" key="2">
    <source>
        <dbReference type="Proteomes" id="UP001433508"/>
    </source>
</evidence>
<proteinExistence type="predicted"/>
<protein>
    <submittedName>
        <fullName evidence="1">DASH complex subunit Duo1-domain-containing protein</fullName>
    </submittedName>
</protein>
<dbReference type="Proteomes" id="UP001433508">
    <property type="component" value="Unassembled WGS sequence"/>
</dbReference>
<keyword evidence="2" id="KW-1185">Reference proteome</keyword>
<organism evidence="1 2">
    <name type="scientific">Lipomyces kononenkoae</name>
    <name type="common">Yeast</name>
    <dbReference type="NCBI Taxonomy" id="34357"/>
    <lineage>
        <taxon>Eukaryota</taxon>
        <taxon>Fungi</taxon>
        <taxon>Dikarya</taxon>
        <taxon>Ascomycota</taxon>
        <taxon>Saccharomycotina</taxon>
        <taxon>Lipomycetes</taxon>
        <taxon>Lipomycetales</taxon>
        <taxon>Lipomycetaceae</taxon>
        <taxon>Lipomyces</taxon>
    </lineage>
</organism>